<gene>
    <name evidence="1" type="ORF">ERS008472_00032</name>
</gene>
<accession>A0A0T9NB66</accession>
<name>A0A0T9NB66_9GAMM</name>
<dbReference type="AlphaFoldDB" id="A0A0T9NB66"/>
<dbReference type="EMBL" id="CQAW01000001">
    <property type="protein sequence ID" value="CNG94961.1"/>
    <property type="molecule type" value="Genomic_DNA"/>
</dbReference>
<sequence>MKILSVLETEQVSGGTSGRELAQSSGALVGTAIGGRLGGPAGAAGGAAFGSMAGGQAYDGVSHVINSAPRITIPAVSYDPATLGRPSYMSGPDSYYICRMTGKLNCG</sequence>
<evidence type="ECO:0000313" key="1">
    <source>
        <dbReference type="EMBL" id="CNG94961.1"/>
    </source>
</evidence>
<keyword evidence="2" id="KW-1185">Reference proteome</keyword>
<organism evidence="1 2">
    <name type="scientific">Yersinia thracica</name>
    <dbReference type="NCBI Taxonomy" id="2890319"/>
    <lineage>
        <taxon>Bacteria</taxon>
        <taxon>Pseudomonadati</taxon>
        <taxon>Pseudomonadota</taxon>
        <taxon>Gammaproteobacteria</taxon>
        <taxon>Enterobacterales</taxon>
        <taxon>Yersiniaceae</taxon>
        <taxon>Yersinia</taxon>
    </lineage>
</organism>
<evidence type="ECO:0000313" key="2">
    <source>
        <dbReference type="Proteomes" id="UP000041882"/>
    </source>
</evidence>
<reference evidence="2" key="1">
    <citation type="submission" date="2015-03" db="EMBL/GenBank/DDBJ databases">
        <authorList>
            <consortium name="Pathogen Informatics"/>
            <person name="Murphy D."/>
        </authorList>
    </citation>
    <scope>NUCLEOTIDE SEQUENCE [LARGE SCALE GENOMIC DNA]</scope>
    <source>
        <strain evidence="2">IP6945</strain>
    </source>
</reference>
<dbReference type="Proteomes" id="UP000041882">
    <property type="component" value="Unassembled WGS sequence"/>
</dbReference>
<dbReference type="RefSeq" id="WP_145536030.1">
    <property type="nucleotide sequence ID" value="NZ_CABHXQ010000075.1"/>
</dbReference>
<proteinExistence type="predicted"/>
<protein>
    <submittedName>
        <fullName evidence="1">Uncharacterized protein</fullName>
    </submittedName>
</protein>